<accession>A0A1B3BAM9</accession>
<keyword evidence="3" id="KW-1185">Reference proteome</keyword>
<dbReference type="STRING" id="1144748.KS2013_1138"/>
<evidence type="ECO:0000313" key="2">
    <source>
        <dbReference type="EMBL" id="AOE49858.1"/>
    </source>
</evidence>
<feature type="transmembrane region" description="Helical" evidence="1">
    <location>
        <begin position="12"/>
        <end position="31"/>
    </location>
</feature>
<organism evidence="2 3">
    <name type="scientific">Kangiella sediminilitoris</name>
    <dbReference type="NCBI Taxonomy" id="1144748"/>
    <lineage>
        <taxon>Bacteria</taxon>
        <taxon>Pseudomonadati</taxon>
        <taxon>Pseudomonadota</taxon>
        <taxon>Gammaproteobacteria</taxon>
        <taxon>Kangiellales</taxon>
        <taxon>Kangiellaceae</taxon>
        <taxon>Kangiella</taxon>
    </lineage>
</organism>
<keyword evidence="1" id="KW-0812">Transmembrane</keyword>
<gene>
    <name evidence="2" type="ORF">KS2013_1138</name>
</gene>
<keyword evidence="1" id="KW-0472">Membrane</keyword>
<name>A0A1B3BAM9_9GAMM</name>
<dbReference type="AlphaFoldDB" id="A0A1B3BAM9"/>
<evidence type="ECO:0000313" key="3">
    <source>
        <dbReference type="Proteomes" id="UP000094147"/>
    </source>
</evidence>
<feature type="transmembrane region" description="Helical" evidence="1">
    <location>
        <begin position="51"/>
        <end position="78"/>
    </location>
</feature>
<dbReference type="Proteomes" id="UP000094147">
    <property type="component" value="Chromosome"/>
</dbReference>
<dbReference type="KEGG" id="ksd:KS2013_1138"/>
<dbReference type="Pfam" id="PF18926">
    <property type="entry name" value="DUF5676"/>
    <property type="match status" value="1"/>
</dbReference>
<sequence>MKVNAIRLGIATALGLAVIWILCVVLVWLLPGMTMAVFADMMHGKASEMVMGWHLTLSGFFVGMFAWSVCGGITAWLIGTIYNKMSSNDA</sequence>
<reference evidence="3" key="1">
    <citation type="submission" date="2015-08" db="EMBL/GenBank/DDBJ databases">
        <authorList>
            <person name="Kim K.M."/>
        </authorList>
    </citation>
    <scope>NUCLEOTIDE SEQUENCE [LARGE SCALE GENOMIC DNA]</scope>
    <source>
        <strain evidence="3">KCTC 23892</strain>
    </source>
</reference>
<dbReference type="EMBL" id="CP012418">
    <property type="protein sequence ID" value="AOE49858.1"/>
    <property type="molecule type" value="Genomic_DNA"/>
</dbReference>
<evidence type="ECO:0000256" key="1">
    <source>
        <dbReference type="SAM" id="Phobius"/>
    </source>
</evidence>
<protein>
    <submittedName>
        <fullName evidence="2">Uncharacterized protein</fullName>
    </submittedName>
</protein>
<proteinExistence type="predicted"/>
<keyword evidence="1" id="KW-1133">Transmembrane helix</keyword>
<dbReference type="InterPro" id="IPR044020">
    <property type="entry name" value="DUF5676"/>
</dbReference>